<dbReference type="RefSeq" id="WP_131853735.1">
    <property type="nucleotide sequence ID" value="NZ_SKFH01000040.1"/>
</dbReference>
<dbReference type="AlphaFoldDB" id="A0A4R4DUZ7"/>
<evidence type="ECO:0000256" key="1">
    <source>
        <dbReference type="ARBA" id="ARBA00022801"/>
    </source>
</evidence>
<reference evidence="2 3" key="1">
    <citation type="submission" date="2019-03" db="EMBL/GenBank/DDBJ databases">
        <authorList>
            <person name="Kim M.K.M."/>
        </authorList>
    </citation>
    <scope>NUCLEOTIDE SEQUENCE [LARGE SCALE GENOMIC DNA]</scope>
    <source>
        <strain evidence="2 3">17J68-15</strain>
    </source>
</reference>
<proteinExistence type="predicted"/>
<dbReference type="GO" id="GO:0009446">
    <property type="term" value="P:putrescine biosynthetic process"/>
    <property type="evidence" value="ECO:0007669"/>
    <property type="project" value="InterPro"/>
</dbReference>
<dbReference type="PANTHER" id="PTHR31377:SF0">
    <property type="entry name" value="AGMATINE DEIMINASE-RELATED"/>
    <property type="match status" value="1"/>
</dbReference>
<dbReference type="OrthoDB" id="7871381at2"/>
<sequence length="291" mass="33360">MTPGNFFVTQTMTTDRQTNFVYLADTLAKKYPTCHEALCVSLIEAQIPYAYIPDTRDVWVRDFMPLQVESDYFVQFSYKPDYLQGKEWQHTNSDVHAICSKMGFQTHSSSIVLDGGNVIKGDRCAFLCDKVFAENRSWKPEELEDELRRLFNVDRLIFLPWHKDDLIGHADGMLRLIDDHNVLINDFKREKGNYRDAVLASLEQAGVRYIELPFHPYSNRTYLDAAGIYMNFLHVGKNIFISEFGQNEDEAAAAVIQSAFPDCKLWTVKSTDVAKDGGVLNCISWTIKINT</sequence>
<keyword evidence="3" id="KW-1185">Reference proteome</keyword>
<organism evidence="2 3">
    <name type="scientific">Flaviaesturariibacter aridisoli</name>
    <dbReference type="NCBI Taxonomy" id="2545761"/>
    <lineage>
        <taxon>Bacteria</taxon>
        <taxon>Pseudomonadati</taxon>
        <taxon>Bacteroidota</taxon>
        <taxon>Chitinophagia</taxon>
        <taxon>Chitinophagales</taxon>
        <taxon>Chitinophagaceae</taxon>
        <taxon>Flaviaestuariibacter</taxon>
    </lineage>
</organism>
<dbReference type="Gene3D" id="3.75.10.10">
    <property type="entry name" value="L-arginine/glycine Amidinotransferase, Chain A"/>
    <property type="match status" value="1"/>
</dbReference>
<evidence type="ECO:0000313" key="3">
    <source>
        <dbReference type="Proteomes" id="UP000295164"/>
    </source>
</evidence>
<dbReference type="PANTHER" id="PTHR31377">
    <property type="entry name" value="AGMATINE DEIMINASE-RELATED"/>
    <property type="match status" value="1"/>
</dbReference>
<name>A0A4R4DUZ7_9BACT</name>
<comment type="caution">
    <text evidence="2">The sequence shown here is derived from an EMBL/GenBank/DDBJ whole genome shotgun (WGS) entry which is preliminary data.</text>
</comment>
<dbReference type="GO" id="GO:0004668">
    <property type="term" value="F:protein-arginine deiminase activity"/>
    <property type="evidence" value="ECO:0007669"/>
    <property type="project" value="InterPro"/>
</dbReference>
<evidence type="ECO:0000313" key="2">
    <source>
        <dbReference type="EMBL" id="TCZ67053.1"/>
    </source>
</evidence>
<accession>A0A4R4DUZ7</accession>
<evidence type="ECO:0008006" key="4">
    <source>
        <dbReference type="Google" id="ProtNLM"/>
    </source>
</evidence>
<protein>
    <recommendedName>
        <fullName evidence="4">Agmatine deiminase family protein</fullName>
    </recommendedName>
</protein>
<dbReference type="EMBL" id="SKFH01000040">
    <property type="protein sequence ID" value="TCZ67053.1"/>
    <property type="molecule type" value="Genomic_DNA"/>
</dbReference>
<dbReference type="Pfam" id="PF04371">
    <property type="entry name" value="PAD_porph"/>
    <property type="match status" value="1"/>
</dbReference>
<dbReference type="SUPFAM" id="SSF55909">
    <property type="entry name" value="Pentein"/>
    <property type="match status" value="1"/>
</dbReference>
<keyword evidence="1" id="KW-0378">Hydrolase</keyword>
<dbReference type="Proteomes" id="UP000295164">
    <property type="component" value="Unassembled WGS sequence"/>
</dbReference>
<dbReference type="InterPro" id="IPR007466">
    <property type="entry name" value="Peptidyl-Arg-deiminase_porph"/>
</dbReference>
<gene>
    <name evidence="2" type="ORF">E0486_16330</name>
</gene>
<dbReference type="GO" id="GO:0047632">
    <property type="term" value="F:agmatine deiminase activity"/>
    <property type="evidence" value="ECO:0007669"/>
    <property type="project" value="TreeGrafter"/>
</dbReference>